<feature type="compositionally biased region" description="Polar residues" evidence="1">
    <location>
        <begin position="38"/>
        <end position="57"/>
    </location>
</feature>
<feature type="region of interest" description="Disordered" evidence="1">
    <location>
        <begin position="1247"/>
        <end position="1266"/>
    </location>
</feature>
<gene>
    <name evidence="2" type="ORF">TrVE_jg190</name>
</gene>
<sequence length="1509" mass="166800">MGSRQSQTSADDDEAGPRAQPTPMPEQSEVNKLPSPVSPSTAQQSQSRHVQLPSSVTLPPVSARNAVQVVSKPQKSSLFGEDLSPDTNATVSPNKSPSSSPTASTLTPSSPSKSPESLSLPPPNQQLQQRSTSPSQTSDFCYSDNEIDDNASDESSNNNTNANSSSGAPINSILSTLDRTPSLASMASSINSTSNNNPHMDDFLGLPLDMSLKTPTKSSPDSTTSSSTSSSSPPSSHDNHDLGRQILRSPRKQKSSGGTYEDSSNKWDAFVDEVSADAPVKSGNSNNNSDINDSDLIQVVDDADAMYPHNPNSDAPKPKPARPTMKVTVNFSDPKSKNYVTSSHPTHTSKHSSTRWGEGFSTRNPRPTSIRTQSLVPEGYDRKQWEYEVLAPQKAKKTPSFAAKFLKSKVGGAKMHLGGGKGGLDRLEKLSKKAVEDLDDQTGGIVTLMKKLRDKVSLDTTVQDLAIHLIDTSQALPVAQSDKMDFSRRVFVMLDGPELVVDLFSPQQGRKGADPFQGRDARDDLNKREVTLNSNFWNEALVLLRELSYLHPNIASDFISKHFLIYLFTMISHSCIFECTVGLIEEILSLLPPTNLFDVSEVPAFYDLLENLSCKQMGHFCRVMALLAFEPEDRVLMESSTALKSMSLLQLRRDRTSRGSTTIDKNQSVLLGMDDMLQRLVDLLKVLNYAPGLDRLTSYHVIAHVPSISALLVSIGVSEVESWDDLERMDKLARRGLNSAPPTTPSSTTTNAAAAVVSPPSPTLSSPGSASSPLASPASAQATPTETRLPSSLGSIAPMLESIAPHLDSGQWNMEIIVHSLNAAHRLNIIRERESPSSGATETGSALLRRLNMLAVDRRRTATTPSEAANDLQFTALLLAQYQVEVLFVLCTLLGGRRKLTVQKALSQCNLVSVLDSMFDRLSWGKVDTEAASQMGRIHGPGCECNPESALRVQYLRLLHNYCDRDCDNYEGKREMLSRDERRYLRLREGRECNWDWLDEPFEGEKGLLSKLIVVLMKEPNDSIYRFWLASAVEAYLRGATDVEQVYVARSGLLDHLTEEILSDRLRCAGSLQTSFDLLGELVKGNAVVLNMMVKGLDEESFERMMVVSTSNLVDSNVFIRSLMISLEREKYRKKERKRILKYGPQKVARSYLTHSWWDVEAIGVKGEDDQFDFNSDSDDDDDSDGDSDSDEARSKEGSPDLEIHRKKNVNPNQIWIDDVNWYDDYEARNNNSNIQSRVRSASSVDFGSESDMWSTPSKSANGVGSWSESVSVSASASGLIGEEQEVEISSPSTEDLMTVGPTGWKFSPQSQSSRSSQVYVNELAFEPNTLSRIHWFLAANQTRLLRELMKVVSLHNVNHENICVLNTVIVFFIFINRKNEGNLERVLQELRDTELAEKAEGNLGSGEKAARDDGEDIAALDDLDNYDHVTTPNQSGIMCNFRELLFFWREYYSHRGRDRLSLEFSSHLRFAEWKNVVDLLCADDGSPCSLVPSKISLPRSPYSRAPRN</sequence>
<organism evidence="2 3">
    <name type="scientific">Triparma verrucosa</name>
    <dbReference type="NCBI Taxonomy" id="1606542"/>
    <lineage>
        <taxon>Eukaryota</taxon>
        <taxon>Sar</taxon>
        <taxon>Stramenopiles</taxon>
        <taxon>Ochrophyta</taxon>
        <taxon>Bolidophyceae</taxon>
        <taxon>Parmales</taxon>
        <taxon>Triparmaceae</taxon>
        <taxon>Triparma</taxon>
    </lineage>
</organism>
<feature type="compositionally biased region" description="Low complexity" evidence="1">
    <location>
        <begin position="214"/>
        <end position="236"/>
    </location>
</feature>
<feature type="region of interest" description="Disordered" evidence="1">
    <location>
        <begin position="1169"/>
        <end position="1207"/>
    </location>
</feature>
<feature type="region of interest" description="Disordered" evidence="1">
    <location>
        <begin position="331"/>
        <end position="371"/>
    </location>
</feature>
<feature type="compositionally biased region" description="Polar residues" evidence="1">
    <location>
        <begin position="361"/>
        <end position="371"/>
    </location>
</feature>
<feature type="compositionally biased region" description="Basic and acidic residues" evidence="1">
    <location>
        <begin position="1191"/>
        <end position="1204"/>
    </location>
</feature>
<accession>A0A9W7B5T7</accession>
<feature type="compositionally biased region" description="Polar residues" evidence="1">
    <location>
        <begin position="167"/>
        <end position="198"/>
    </location>
</feature>
<feature type="compositionally biased region" description="Low complexity" evidence="1">
    <location>
        <begin position="739"/>
        <end position="785"/>
    </location>
</feature>
<feature type="region of interest" description="Disordered" evidence="1">
    <location>
        <begin position="735"/>
        <end position="791"/>
    </location>
</feature>
<dbReference type="InterPro" id="IPR022162">
    <property type="entry name" value="TRPC4AP"/>
</dbReference>
<feature type="compositionally biased region" description="Low complexity" evidence="1">
    <location>
        <begin position="153"/>
        <end position="166"/>
    </location>
</feature>
<dbReference type="PANTHER" id="PTHR31743:SF1">
    <property type="entry name" value="SHORT TRANSIENT RECEPTOR POTENTIAL CHANNEL 4-ASSOCIATED PROTEIN"/>
    <property type="match status" value="1"/>
</dbReference>
<dbReference type="Proteomes" id="UP001165160">
    <property type="component" value="Unassembled WGS sequence"/>
</dbReference>
<reference evidence="3" key="1">
    <citation type="journal article" date="2023" name="Commun. Biol.">
        <title>Genome analysis of Parmales, the sister group of diatoms, reveals the evolutionary specialization of diatoms from phago-mixotrophs to photoautotrophs.</title>
        <authorList>
            <person name="Ban H."/>
            <person name="Sato S."/>
            <person name="Yoshikawa S."/>
            <person name="Yamada K."/>
            <person name="Nakamura Y."/>
            <person name="Ichinomiya M."/>
            <person name="Sato N."/>
            <person name="Blanc-Mathieu R."/>
            <person name="Endo H."/>
            <person name="Kuwata A."/>
            <person name="Ogata H."/>
        </authorList>
    </citation>
    <scope>NUCLEOTIDE SEQUENCE [LARGE SCALE GENOMIC DNA]</scope>
    <source>
        <strain evidence="3">NIES 3699</strain>
    </source>
</reference>
<protein>
    <submittedName>
        <fullName evidence="2">Uncharacterized protein</fullName>
    </submittedName>
</protein>
<name>A0A9W7B5T7_9STRA</name>
<comment type="caution">
    <text evidence="2">The sequence shown here is derived from an EMBL/GenBank/DDBJ whole genome shotgun (WGS) entry which is preliminary data.</text>
</comment>
<dbReference type="EMBL" id="BRXX01000010">
    <property type="protein sequence ID" value="GMH82020.1"/>
    <property type="molecule type" value="Genomic_DNA"/>
</dbReference>
<feature type="region of interest" description="Disordered" evidence="1">
    <location>
        <begin position="1"/>
        <end position="264"/>
    </location>
</feature>
<feature type="compositionally biased region" description="Polar residues" evidence="1">
    <location>
        <begin position="1247"/>
        <end position="1261"/>
    </location>
</feature>
<dbReference type="Pfam" id="PF12463">
    <property type="entry name" value="DUF3689"/>
    <property type="match status" value="2"/>
</dbReference>
<feature type="compositionally biased region" description="Polar residues" evidence="1">
    <location>
        <begin position="125"/>
        <end position="140"/>
    </location>
</feature>
<feature type="compositionally biased region" description="Low complexity" evidence="1">
    <location>
        <begin position="92"/>
        <end position="119"/>
    </location>
</feature>
<dbReference type="GO" id="GO:0006511">
    <property type="term" value="P:ubiquitin-dependent protein catabolic process"/>
    <property type="evidence" value="ECO:0007669"/>
    <property type="project" value="InterPro"/>
</dbReference>
<evidence type="ECO:0000313" key="3">
    <source>
        <dbReference type="Proteomes" id="UP001165160"/>
    </source>
</evidence>
<evidence type="ECO:0000256" key="1">
    <source>
        <dbReference type="SAM" id="MobiDB-lite"/>
    </source>
</evidence>
<dbReference type="GO" id="GO:0019902">
    <property type="term" value="F:phosphatase binding"/>
    <property type="evidence" value="ECO:0007669"/>
    <property type="project" value="TreeGrafter"/>
</dbReference>
<dbReference type="GO" id="GO:0031464">
    <property type="term" value="C:Cul4A-RING E3 ubiquitin ligase complex"/>
    <property type="evidence" value="ECO:0007669"/>
    <property type="project" value="InterPro"/>
</dbReference>
<evidence type="ECO:0000313" key="2">
    <source>
        <dbReference type="EMBL" id="GMH82020.1"/>
    </source>
</evidence>
<keyword evidence="3" id="KW-1185">Reference proteome</keyword>
<feature type="compositionally biased region" description="Acidic residues" evidence="1">
    <location>
        <begin position="1170"/>
        <end position="1190"/>
    </location>
</feature>
<dbReference type="PANTHER" id="PTHR31743">
    <property type="entry name" value="TRANSIENT RECEPTOR POTENTIAL CHANNEL 4-ASSOCIATED PROTEIN TCPC4AP"/>
    <property type="match status" value="1"/>
</dbReference>
<proteinExistence type="predicted"/>